<dbReference type="RefSeq" id="WP_007344200.1">
    <property type="nucleotide sequence ID" value="NZ_AOIW01000021.1"/>
</dbReference>
<dbReference type="AlphaFoldDB" id="M0DR28"/>
<proteinExistence type="predicted"/>
<feature type="region of interest" description="Disordered" evidence="2">
    <location>
        <begin position="107"/>
        <end position="131"/>
    </location>
</feature>
<dbReference type="EMBL" id="AOIW01000021">
    <property type="protein sequence ID" value="ELZ37132.1"/>
    <property type="molecule type" value="Genomic_DNA"/>
</dbReference>
<sequence>MAEKTTVAFRVDESVKDEWEKAAENPEYNSLSHLIRLAVQREITDTESAPRTAQADTNTEDNAEILESLSRLEKATEEIQEEVEAVAREEEAERNYGLEQVLLELLPTTPGDYAPGGRDYPDPQEVGQTPRDIAGRIGADTSDVEEVLENLEGRVGQVRQSVGYYWRVES</sequence>
<feature type="coiled-coil region" evidence="1">
    <location>
        <begin position="62"/>
        <end position="92"/>
    </location>
</feature>
<evidence type="ECO:0000256" key="2">
    <source>
        <dbReference type="SAM" id="MobiDB-lite"/>
    </source>
</evidence>
<dbReference type="Proteomes" id="UP000011572">
    <property type="component" value="Unassembled WGS sequence"/>
</dbReference>
<evidence type="ECO:0000313" key="3">
    <source>
        <dbReference type="EMBL" id="ELZ37132.1"/>
    </source>
</evidence>
<comment type="caution">
    <text evidence="3">The sequence shown here is derived from an EMBL/GenBank/DDBJ whole genome shotgun (WGS) entry which is preliminary data.</text>
</comment>
<evidence type="ECO:0000256" key="1">
    <source>
        <dbReference type="SAM" id="Coils"/>
    </source>
</evidence>
<name>M0DR28_9EURY</name>
<organism evidence="3 4">
    <name type="scientific">Halorubrum distributum JCM 10247</name>
    <dbReference type="NCBI Taxonomy" id="1227486"/>
    <lineage>
        <taxon>Archaea</taxon>
        <taxon>Methanobacteriati</taxon>
        <taxon>Methanobacteriota</taxon>
        <taxon>Stenosarchaea group</taxon>
        <taxon>Halobacteria</taxon>
        <taxon>Halobacteriales</taxon>
        <taxon>Haloferacaceae</taxon>
        <taxon>Halorubrum</taxon>
        <taxon>Halorubrum distributum group</taxon>
    </lineage>
</organism>
<protein>
    <submittedName>
        <fullName evidence="3">Uncharacterized protein</fullName>
    </submittedName>
</protein>
<accession>M0DR28</accession>
<gene>
    <name evidence="3" type="ORF">C473_01389</name>
</gene>
<reference evidence="3 4" key="1">
    <citation type="journal article" date="2014" name="PLoS Genet.">
        <title>Phylogenetically driven sequencing of extremely halophilic archaea reveals strategies for static and dynamic osmo-response.</title>
        <authorList>
            <person name="Becker E.A."/>
            <person name="Seitzer P.M."/>
            <person name="Tritt A."/>
            <person name="Larsen D."/>
            <person name="Krusor M."/>
            <person name="Yao A.I."/>
            <person name="Wu D."/>
            <person name="Madern D."/>
            <person name="Eisen J.A."/>
            <person name="Darling A.E."/>
            <person name="Facciotti M.T."/>
        </authorList>
    </citation>
    <scope>NUCLEOTIDE SEQUENCE [LARGE SCALE GENOMIC DNA]</scope>
    <source>
        <strain evidence="3 4">JCM 10247</strain>
    </source>
</reference>
<keyword evidence="1" id="KW-0175">Coiled coil</keyword>
<evidence type="ECO:0000313" key="4">
    <source>
        <dbReference type="Proteomes" id="UP000011572"/>
    </source>
</evidence>